<accession>A0A1A3H4I7</accession>
<organism evidence="2 3">
    <name type="scientific">Mycolicibacterium mucogenicum</name>
    <name type="common">Mycobacterium mucogenicum</name>
    <dbReference type="NCBI Taxonomy" id="56689"/>
    <lineage>
        <taxon>Bacteria</taxon>
        <taxon>Bacillati</taxon>
        <taxon>Actinomycetota</taxon>
        <taxon>Actinomycetes</taxon>
        <taxon>Mycobacteriales</taxon>
        <taxon>Mycobacteriaceae</taxon>
        <taxon>Mycolicibacterium</taxon>
    </lineage>
</organism>
<dbReference type="OrthoDB" id="9802489at2"/>
<feature type="domain" description="Carboxymuconolactone decarboxylase-like" evidence="1">
    <location>
        <begin position="37"/>
        <end position="117"/>
    </location>
</feature>
<dbReference type="InterPro" id="IPR052512">
    <property type="entry name" value="4CMD/NDH-1_regulator"/>
</dbReference>
<name>A0A1A3H4I7_MYCMU</name>
<dbReference type="InterPro" id="IPR029032">
    <property type="entry name" value="AhpD-like"/>
</dbReference>
<gene>
    <name evidence="2" type="ORF">A5630_19275</name>
</gene>
<dbReference type="PANTHER" id="PTHR33570">
    <property type="entry name" value="4-CARBOXYMUCONOLACTONE DECARBOXYLASE FAMILY PROTEIN"/>
    <property type="match status" value="1"/>
</dbReference>
<evidence type="ECO:0000259" key="1">
    <source>
        <dbReference type="Pfam" id="PF02627"/>
    </source>
</evidence>
<dbReference type="RefSeq" id="WP_064980250.1">
    <property type="nucleotide sequence ID" value="NZ_LZLC01000081.1"/>
</dbReference>
<dbReference type="SUPFAM" id="SSF69118">
    <property type="entry name" value="AhpD-like"/>
    <property type="match status" value="1"/>
</dbReference>
<proteinExistence type="predicted"/>
<dbReference type="Gene3D" id="1.20.1290.10">
    <property type="entry name" value="AhpD-like"/>
    <property type="match status" value="1"/>
</dbReference>
<dbReference type="AlphaFoldDB" id="A0A1A3H4I7"/>
<dbReference type="InterPro" id="IPR003779">
    <property type="entry name" value="CMD-like"/>
</dbReference>
<reference evidence="2 3" key="1">
    <citation type="submission" date="2016-06" db="EMBL/GenBank/DDBJ databases">
        <authorList>
            <person name="Kjaerup R.B."/>
            <person name="Dalgaard T.S."/>
            <person name="Juul-Madsen H.R."/>
        </authorList>
    </citation>
    <scope>NUCLEOTIDE SEQUENCE [LARGE SCALE GENOMIC DNA]</scope>
    <source>
        <strain evidence="2 3">1127319.6</strain>
    </source>
</reference>
<evidence type="ECO:0000313" key="3">
    <source>
        <dbReference type="Proteomes" id="UP000093898"/>
    </source>
</evidence>
<dbReference type="EMBL" id="LZLC01000081">
    <property type="protein sequence ID" value="OBJ43197.1"/>
    <property type="molecule type" value="Genomic_DNA"/>
</dbReference>
<evidence type="ECO:0000313" key="2">
    <source>
        <dbReference type="EMBL" id="OBJ43197.1"/>
    </source>
</evidence>
<dbReference type="Pfam" id="PF02627">
    <property type="entry name" value="CMD"/>
    <property type="match status" value="1"/>
</dbReference>
<dbReference type="PANTHER" id="PTHR33570:SF2">
    <property type="entry name" value="CARBOXYMUCONOLACTONE DECARBOXYLASE-LIKE DOMAIN-CONTAINING PROTEIN"/>
    <property type="match status" value="1"/>
</dbReference>
<protein>
    <submittedName>
        <fullName evidence="2">Gamma carboxymuconolactone decarboxylase</fullName>
    </submittedName>
</protein>
<sequence length="126" mass="13848">MSKSELYSTGLNTRREVLGREYVDDGLAASDDFMMGFQDAVTELAWGYSWSRPGLDRRTRLILTLGILAGLGRYDELGIYAQGAVRNGVTVDEIKEILIHVASYCGTPAGRQSFLAVHAALFGDRD</sequence>
<dbReference type="GO" id="GO:0051920">
    <property type="term" value="F:peroxiredoxin activity"/>
    <property type="evidence" value="ECO:0007669"/>
    <property type="project" value="InterPro"/>
</dbReference>
<dbReference type="Proteomes" id="UP000093898">
    <property type="component" value="Unassembled WGS sequence"/>
</dbReference>
<comment type="caution">
    <text evidence="2">The sequence shown here is derived from an EMBL/GenBank/DDBJ whole genome shotgun (WGS) entry which is preliminary data.</text>
</comment>